<keyword evidence="2" id="KW-1185">Reference proteome</keyword>
<dbReference type="VEuPathDB" id="FungiDB:TRICI_006521"/>
<dbReference type="EMBL" id="SWFS01000541">
    <property type="protein sequence ID" value="KAA8898566.1"/>
    <property type="molecule type" value="Genomic_DNA"/>
</dbReference>
<name>A0A6A1LSC6_9ASCO</name>
<comment type="caution">
    <text evidence="1">The sequence shown here is derived from an EMBL/GenBank/DDBJ whole genome shotgun (WGS) entry which is preliminary data.</text>
</comment>
<proteinExistence type="predicted"/>
<evidence type="ECO:0000313" key="1">
    <source>
        <dbReference type="EMBL" id="KAA8898566.1"/>
    </source>
</evidence>
<gene>
    <name evidence="1" type="ORF">TRICI_006521</name>
</gene>
<protein>
    <submittedName>
        <fullName evidence="1">Uncharacterized protein</fullName>
    </submittedName>
</protein>
<reference evidence="1" key="1">
    <citation type="journal article" date="2019" name="G3 (Bethesda)">
        <title>Genome Assemblies of Two Rare Opportunistic Yeast Pathogens: Diutina rugosa (syn. Candida rugosa) and Trichomonascus ciferrii (syn. Candida ciferrii).</title>
        <authorList>
            <person name="Mixao V."/>
            <person name="Saus E."/>
            <person name="Hansen A.P."/>
            <person name="Lass-Florl C."/>
            <person name="Gabaldon T."/>
        </authorList>
    </citation>
    <scope>NUCLEOTIDE SEQUENCE</scope>
    <source>
        <strain evidence="1">CBS 4856</strain>
    </source>
</reference>
<organism evidence="1 2">
    <name type="scientific">Trichomonascus ciferrii</name>
    <dbReference type="NCBI Taxonomy" id="44093"/>
    <lineage>
        <taxon>Eukaryota</taxon>
        <taxon>Fungi</taxon>
        <taxon>Dikarya</taxon>
        <taxon>Ascomycota</taxon>
        <taxon>Saccharomycotina</taxon>
        <taxon>Dipodascomycetes</taxon>
        <taxon>Dipodascales</taxon>
        <taxon>Trichomonascaceae</taxon>
        <taxon>Trichomonascus</taxon>
        <taxon>Trichomonascus ciferrii complex</taxon>
    </lineage>
</organism>
<accession>A0A6A1LSC6</accession>
<dbReference type="Proteomes" id="UP000761534">
    <property type="component" value="Unassembled WGS sequence"/>
</dbReference>
<evidence type="ECO:0000313" key="2">
    <source>
        <dbReference type="Proteomes" id="UP000761534"/>
    </source>
</evidence>
<sequence>MTMLKGGLASRDWAGKDTLYSQPNSPFITRHADDIPLSQYYYYSDQNPMEPVASSLGADPFWIDLEYEPEKQTLDGHEFRSKRIGKVCTKKLHKCYSVFADMIQDHKEKTAKRFIRKEIQRSLKDRHQLFLGNQCMQNNNRSSILRDSMVFSGDIHLNAMQAKALIEKKLHDEL</sequence>
<dbReference type="AlphaFoldDB" id="A0A6A1LSC6"/>